<accession>A0A6N4XBC0</accession>
<name>A0A6N4XBC0_9FLAO</name>
<keyword evidence="3" id="KW-1185">Reference proteome</keyword>
<dbReference type="Pfam" id="PF09588">
    <property type="entry name" value="YqaJ"/>
    <property type="match status" value="1"/>
</dbReference>
<gene>
    <name evidence="2" type="ORF">CHRY9293_02792</name>
</gene>
<dbReference type="PANTHER" id="PTHR46609">
    <property type="entry name" value="EXONUCLEASE, PHAGE-TYPE/RECB, C-TERMINAL DOMAIN-CONTAINING PROTEIN"/>
    <property type="match status" value="1"/>
</dbReference>
<dbReference type="EMBL" id="CACVBR010000030">
    <property type="protein sequence ID" value="CAA7196717.1"/>
    <property type="molecule type" value="Genomic_DNA"/>
</dbReference>
<evidence type="ECO:0000313" key="3">
    <source>
        <dbReference type="Proteomes" id="UP000445144"/>
    </source>
</evidence>
<evidence type="ECO:0000313" key="2">
    <source>
        <dbReference type="EMBL" id="CAA7196717.1"/>
    </source>
</evidence>
<reference evidence="2 3" key="1">
    <citation type="submission" date="2020-01" db="EMBL/GenBank/DDBJ databases">
        <authorList>
            <person name="Rodrigo-Torres L."/>
            <person name="Arahal R. D."/>
            <person name="Lucena T."/>
        </authorList>
    </citation>
    <scope>NUCLEOTIDE SEQUENCE [LARGE SCALE GENOMIC DNA]</scope>
    <source>
        <strain evidence="2 3">CECT 9293</strain>
    </source>
</reference>
<organism evidence="2 3">
    <name type="scientific">Chryseobacterium potabilaquae</name>
    <dbReference type="NCBI Taxonomy" id="2675057"/>
    <lineage>
        <taxon>Bacteria</taxon>
        <taxon>Pseudomonadati</taxon>
        <taxon>Bacteroidota</taxon>
        <taxon>Flavobacteriia</taxon>
        <taxon>Flavobacteriales</taxon>
        <taxon>Weeksellaceae</taxon>
        <taxon>Chryseobacterium group</taxon>
        <taxon>Chryseobacterium</taxon>
    </lineage>
</organism>
<dbReference type="InterPro" id="IPR011604">
    <property type="entry name" value="PDDEXK-like_dom_sf"/>
</dbReference>
<dbReference type="InterPro" id="IPR011335">
    <property type="entry name" value="Restrct_endonuc-II-like"/>
</dbReference>
<dbReference type="Gene3D" id="3.90.320.10">
    <property type="match status" value="1"/>
</dbReference>
<dbReference type="Proteomes" id="UP000445144">
    <property type="component" value="Unassembled WGS sequence"/>
</dbReference>
<dbReference type="PANTHER" id="PTHR46609:SF8">
    <property type="entry name" value="YQAJ VIRAL RECOMBINASE DOMAIN-CONTAINING PROTEIN"/>
    <property type="match status" value="1"/>
</dbReference>
<proteinExistence type="predicted"/>
<dbReference type="RefSeq" id="WP_162033491.1">
    <property type="nucleotide sequence ID" value="NZ_CACVBR010000030.1"/>
</dbReference>
<dbReference type="SUPFAM" id="SSF52980">
    <property type="entry name" value="Restriction endonuclease-like"/>
    <property type="match status" value="1"/>
</dbReference>
<dbReference type="CDD" id="cd22343">
    <property type="entry name" value="PDDEXK_lambda_exonuclease-like"/>
    <property type="match status" value="1"/>
</dbReference>
<protein>
    <recommendedName>
        <fullName evidence="1">YqaJ viral recombinase domain-containing protein</fullName>
    </recommendedName>
</protein>
<dbReference type="InterPro" id="IPR051703">
    <property type="entry name" value="NF-kappa-B_Signaling_Reg"/>
</dbReference>
<evidence type="ECO:0000259" key="1">
    <source>
        <dbReference type="Pfam" id="PF09588"/>
    </source>
</evidence>
<sequence>MEYQNLALPDLSQAVVLSQELDKNELWRKQREDKFTSSNVSKLMTYEDKIEELPKGAITYIEEVAAAILTDGESIEDFRNEDMERGNEKELEAILRFEQEMSLTCYATGENQEFVELCSYFGGTPDGLFNEDGLVEIKCPKSKTHLSYLRNIKNVQNLKKHKPNYYWQIQGNLLATGRQNGFFISYDERFKQKDHQILIIKVLRNDEDIVKLEKRLQLAESYKKELLTT</sequence>
<dbReference type="InterPro" id="IPR019080">
    <property type="entry name" value="YqaJ_viral_recombinase"/>
</dbReference>
<feature type="domain" description="YqaJ viral recombinase" evidence="1">
    <location>
        <begin position="27"/>
        <end position="179"/>
    </location>
</feature>
<dbReference type="AlphaFoldDB" id="A0A6N4XBC0"/>